<evidence type="ECO:0000313" key="3">
    <source>
        <dbReference type="Ensembl" id="ENSOCUP00000040470.1"/>
    </source>
</evidence>
<dbReference type="Bgee" id="ENSOCUG00000031456">
    <property type="expression patterns" value="Expressed in testis and 6 other cell types or tissues"/>
</dbReference>
<proteinExistence type="inferred from homology"/>
<dbReference type="GO" id="GO:0005737">
    <property type="term" value="C:cytoplasm"/>
    <property type="evidence" value="ECO:0007669"/>
    <property type="project" value="TreeGrafter"/>
</dbReference>
<reference evidence="3" key="2">
    <citation type="submission" date="2025-08" db="UniProtKB">
        <authorList>
            <consortium name="Ensembl"/>
        </authorList>
    </citation>
    <scope>IDENTIFICATION</scope>
    <source>
        <strain evidence="3">Thorbecke</strain>
    </source>
</reference>
<dbReference type="Pfam" id="PF05811">
    <property type="entry name" value="DUF842"/>
    <property type="match status" value="1"/>
</dbReference>
<organism evidence="3 4">
    <name type="scientific">Oryctolagus cuniculus</name>
    <name type="common">Rabbit</name>
    <dbReference type="NCBI Taxonomy" id="9986"/>
    <lineage>
        <taxon>Eukaryota</taxon>
        <taxon>Metazoa</taxon>
        <taxon>Chordata</taxon>
        <taxon>Craniata</taxon>
        <taxon>Vertebrata</taxon>
        <taxon>Euteleostomi</taxon>
        <taxon>Mammalia</taxon>
        <taxon>Eutheria</taxon>
        <taxon>Euarchontoglires</taxon>
        <taxon>Glires</taxon>
        <taxon>Lagomorpha</taxon>
        <taxon>Leporidae</taxon>
        <taxon>Oryctolagus</taxon>
    </lineage>
</organism>
<dbReference type="InParanoid" id="A0A5F9D434"/>
<accession>A0A5F9D434</accession>
<dbReference type="PANTHER" id="PTHR21096:SF0">
    <property type="entry name" value="PROTEIN FAM136A"/>
    <property type="match status" value="1"/>
</dbReference>
<keyword evidence="4" id="KW-1185">Reference proteome</keyword>
<evidence type="ECO:0000256" key="2">
    <source>
        <dbReference type="ARBA" id="ARBA00017657"/>
    </source>
</evidence>
<name>A0A5F9D434_RABIT</name>
<dbReference type="Proteomes" id="UP000001811">
    <property type="component" value="Chromosome 17"/>
</dbReference>
<evidence type="ECO:0000256" key="1">
    <source>
        <dbReference type="ARBA" id="ARBA00009952"/>
    </source>
</evidence>
<sequence length="87" mass="9402">MVGLQQLWVQEVVGFMVKNLEQEDIHKVQALMFQCSASCYEGSQASVHQCTSALTTAMASGSSLGLGDQRLRAIPGLPGLENHALQR</sequence>
<comment type="similarity">
    <text evidence="1">Belongs to the FAM136 family.</text>
</comment>
<dbReference type="InterPro" id="IPR008560">
    <property type="entry name" value="DUF842_euk"/>
</dbReference>
<dbReference type="PANTHER" id="PTHR21096">
    <property type="entry name" value="PROTEIN FAM136A"/>
    <property type="match status" value="1"/>
</dbReference>
<dbReference type="AlphaFoldDB" id="A0A5F9D434"/>
<protein>
    <recommendedName>
        <fullName evidence="2">Protein FAM136A</fullName>
    </recommendedName>
</protein>
<dbReference type="EMBL" id="AAGW02024625">
    <property type="status" value="NOT_ANNOTATED_CDS"/>
    <property type="molecule type" value="Genomic_DNA"/>
</dbReference>
<dbReference type="Ensembl" id="ENSOCUT00000038313.1">
    <property type="protein sequence ID" value="ENSOCUP00000040470.1"/>
    <property type="gene ID" value="ENSOCUG00000031456.1"/>
</dbReference>
<reference evidence="3" key="3">
    <citation type="submission" date="2025-09" db="UniProtKB">
        <authorList>
            <consortium name="Ensembl"/>
        </authorList>
    </citation>
    <scope>IDENTIFICATION</scope>
    <source>
        <strain evidence="3">Thorbecke</strain>
    </source>
</reference>
<reference evidence="3 4" key="1">
    <citation type="journal article" date="2011" name="Nature">
        <title>A high-resolution map of human evolutionary constraint using 29 mammals.</title>
        <authorList>
            <person name="Lindblad-Toh K."/>
            <person name="Garber M."/>
            <person name="Zuk O."/>
            <person name="Lin M.F."/>
            <person name="Parker B.J."/>
            <person name="Washietl S."/>
            <person name="Kheradpour P."/>
            <person name="Ernst J."/>
            <person name="Jordan G."/>
            <person name="Mauceli E."/>
            <person name="Ward L.D."/>
            <person name="Lowe C.B."/>
            <person name="Holloway A.K."/>
            <person name="Clamp M."/>
            <person name="Gnerre S."/>
            <person name="Alfoldi J."/>
            <person name="Beal K."/>
            <person name="Chang J."/>
            <person name="Clawson H."/>
            <person name="Cuff J."/>
            <person name="Di Palma F."/>
            <person name="Fitzgerald S."/>
            <person name="Flicek P."/>
            <person name="Guttman M."/>
            <person name="Hubisz M.J."/>
            <person name="Jaffe D.B."/>
            <person name="Jungreis I."/>
            <person name="Kent W.J."/>
            <person name="Kostka D."/>
            <person name="Lara M."/>
            <person name="Martins A.L."/>
            <person name="Massingham T."/>
            <person name="Moltke I."/>
            <person name="Raney B.J."/>
            <person name="Rasmussen M.D."/>
            <person name="Robinson J."/>
            <person name="Stark A."/>
            <person name="Vilella A.J."/>
            <person name="Wen J."/>
            <person name="Xie X."/>
            <person name="Zody M.C."/>
            <person name="Baldwin J."/>
            <person name="Bloom T."/>
            <person name="Chin C.W."/>
            <person name="Heiman D."/>
            <person name="Nicol R."/>
            <person name="Nusbaum C."/>
            <person name="Young S."/>
            <person name="Wilkinson J."/>
            <person name="Worley K.C."/>
            <person name="Kovar C.L."/>
            <person name="Muzny D.M."/>
            <person name="Gibbs R.A."/>
            <person name="Cree A."/>
            <person name="Dihn H.H."/>
            <person name="Fowler G."/>
            <person name="Jhangiani S."/>
            <person name="Joshi V."/>
            <person name="Lee S."/>
            <person name="Lewis L.R."/>
            <person name="Nazareth L.V."/>
            <person name="Okwuonu G."/>
            <person name="Santibanez J."/>
            <person name="Warren W.C."/>
            <person name="Mardis E.R."/>
            <person name="Weinstock G.M."/>
            <person name="Wilson R.K."/>
            <person name="Delehaunty K."/>
            <person name="Dooling D."/>
            <person name="Fronik C."/>
            <person name="Fulton L."/>
            <person name="Fulton B."/>
            <person name="Graves T."/>
            <person name="Minx P."/>
            <person name="Sodergren E."/>
            <person name="Birney E."/>
            <person name="Margulies E.H."/>
            <person name="Herrero J."/>
            <person name="Green E.D."/>
            <person name="Haussler D."/>
            <person name="Siepel A."/>
            <person name="Goldman N."/>
            <person name="Pollard K.S."/>
            <person name="Pedersen J.S."/>
            <person name="Lander E.S."/>
            <person name="Kellis M."/>
        </authorList>
    </citation>
    <scope>NUCLEOTIDE SEQUENCE [LARGE SCALE GENOMIC DNA]</scope>
    <source>
        <strain evidence="3 4">Thorbecke inbred</strain>
    </source>
</reference>
<evidence type="ECO:0000313" key="4">
    <source>
        <dbReference type="Proteomes" id="UP000001811"/>
    </source>
</evidence>